<dbReference type="SUPFAM" id="SSF55961">
    <property type="entry name" value="Bet v1-like"/>
    <property type="match status" value="1"/>
</dbReference>
<keyword evidence="8" id="KW-0650">Protein phosphatase inhibitor</keyword>
<dbReference type="GO" id="GO:0038023">
    <property type="term" value="F:signaling receptor activity"/>
    <property type="evidence" value="ECO:0000318"/>
    <property type="project" value="GO_Central"/>
</dbReference>
<comment type="similarity">
    <text evidence="3">Belongs to the PYR/PYL/RCAR abscisic acid intracellular receptor family.</text>
</comment>
<evidence type="ECO:0000256" key="2">
    <source>
        <dbReference type="ARBA" id="ARBA00004496"/>
    </source>
</evidence>
<keyword evidence="6" id="KW-0675">Receptor</keyword>
<sequence>MEAQYISKYHEHQLSEHQCSSFVVKHIKAPVDIPFVSRCTVQGGDLQIGSVRQVNIKSGLPATTSTERLELLDDQKHILGVKFVGGDHRLKNYSSIITVHPEIMEGRQGTVVIESFVVDAPEGNTKDDTCYFVRALISCNLNSLADVSERMMAMGGIERISSE</sequence>
<dbReference type="Pfam" id="PF10604">
    <property type="entry name" value="Polyketide_cyc2"/>
    <property type="match status" value="1"/>
</dbReference>
<dbReference type="AlphaFoldDB" id="A0A022QU60"/>
<evidence type="ECO:0000256" key="4">
    <source>
        <dbReference type="ARBA" id="ARBA00022490"/>
    </source>
</evidence>
<evidence type="ECO:0000256" key="3">
    <source>
        <dbReference type="ARBA" id="ARBA00008594"/>
    </source>
</evidence>
<dbReference type="Gene3D" id="3.30.530.20">
    <property type="match status" value="1"/>
</dbReference>
<dbReference type="GO" id="GO:0005737">
    <property type="term" value="C:cytoplasm"/>
    <property type="evidence" value="ECO:0000318"/>
    <property type="project" value="GO_Central"/>
</dbReference>
<evidence type="ECO:0008006" key="11">
    <source>
        <dbReference type="Google" id="ProtNLM"/>
    </source>
</evidence>
<evidence type="ECO:0000256" key="8">
    <source>
        <dbReference type="ARBA" id="ARBA00023272"/>
    </source>
</evidence>
<dbReference type="GO" id="GO:0010427">
    <property type="term" value="F:abscisic acid binding"/>
    <property type="evidence" value="ECO:0000318"/>
    <property type="project" value="GO_Central"/>
</dbReference>
<evidence type="ECO:0000313" key="9">
    <source>
        <dbReference type="EMBL" id="EYU32227.1"/>
    </source>
</evidence>
<dbReference type="InterPro" id="IPR019587">
    <property type="entry name" value="Polyketide_cyclase/dehydratase"/>
</dbReference>
<comment type="subcellular location">
    <subcellularLocation>
        <location evidence="2">Cytoplasm</location>
    </subcellularLocation>
    <subcellularLocation>
        <location evidence="1">Nucleus</location>
    </subcellularLocation>
</comment>
<dbReference type="CDD" id="cd07821">
    <property type="entry name" value="PYR_PYL_RCAR_like"/>
    <property type="match status" value="1"/>
</dbReference>
<dbReference type="InterPro" id="IPR050279">
    <property type="entry name" value="Plant_def-hormone_signal"/>
</dbReference>
<keyword evidence="4" id="KW-0963">Cytoplasm</keyword>
<gene>
    <name evidence="9" type="ORF">MIMGU_mgv1a026086mg</name>
</gene>
<accession>A0A022QU60</accession>
<protein>
    <recommendedName>
        <fullName evidence="11">Bet v I/Major latex protein domain-containing protein</fullName>
    </recommendedName>
</protein>
<dbReference type="PANTHER" id="PTHR31213:SF124">
    <property type="entry name" value="ABSCISIC ACID RECEPTOR PYL8-LIKE"/>
    <property type="match status" value="1"/>
</dbReference>
<dbReference type="InterPro" id="IPR023393">
    <property type="entry name" value="START-like_dom_sf"/>
</dbReference>
<proteinExistence type="inferred from homology"/>
<dbReference type="GO" id="GO:0004864">
    <property type="term" value="F:protein phosphatase inhibitor activity"/>
    <property type="evidence" value="ECO:0000318"/>
    <property type="project" value="GO_Central"/>
</dbReference>
<reference evidence="9 10" key="1">
    <citation type="journal article" date="2013" name="Proc. Natl. Acad. Sci. U.S.A.">
        <title>Fine-scale variation in meiotic recombination in Mimulus inferred from population shotgun sequencing.</title>
        <authorList>
            <person name="Hellsten U."/>
            <person name="Wright K.M."/>
            <person name="Jenkins J."/>
            <person name="Shu S."/>
            <person name="Yuan Y."/>
            <person name="Wessler S.R."/>
            <person name="Schmutz J."/>
            <person name="Willis J.H."/>
            <person name="Rokhsar D.S."/>
        </authorList>
    </citation>
    <scope>NUCLEOTIDE SEQUENCE [LARGE SCALE GENOMIC DNA]</scope>
    <source>
        <strain evidence="10">cv. DUN x IM62</strain>
    </source>
</reference>
<evidence type="ECO:0000256" key="6">
    <source>
        <dbReference type="ARBA" id="ARBA00023170"/>
    </source>
</evidence>
<keyword evidence="5" id="KW-0938">Abscisic acid signaling pathway</keyword>
<dbReference type="eggNOG" id="ENOG502SITW">
    <property type="taxonomic scope" value="Eukaryota"/>
</dbReference>
<organism evidence="9 10">
    <name type="scientific">Erythranthe guttata</name>
    <name type="common">Yellow monkey flower</name>
    <name type="synonym">Mimulus guttatus</name>
    <dbReference type="NCBI Taxonomy" id="4155"/>
    <lineage>
        <taxon>Eukaryota</taxon>
        <taxon>Viridiplantae</taxon>
        <taxon>Streptophyta</taxon>
        <taxon>Embryophyta</taxon>
        <taxon>Tracheophyta</taxon>
        <taxon>Spermatophyta</taxon>
        <taxon>Magnoliopsida</taxon>
        <taxon>eudicotyledons</taxon>
        <taxon>Gunneridae</taxon>
        <taxon>Pentapetalae</taxon>
        <taxon>asterids</taxon>
        <taxon>lamiids</taxon>
        <taxon>Lamiales</taxon>
        <taxon>Phrymaceae</taxon>
        <taxon>Erythranthe</taxon>
    </lineage>
</organism>
<name>A0A022QU60_ERYGU</name>
<evidence type="ECO:0000256" key="7">
    <source>
        <dbReference type="ARBA" id="ARBA00023242"/>
    </source>
</evidence>
<dbReference type="GO" id="GO:0005634">
    <property type="term" value="C:nucleus"/>
    <property type="evidence" value="ECO:0000318"/>
    <property type="project" value="GO_Central"/>
</dbReference>
<dbReference type="PANTHER" id="PTHR31213">
    <property type="entry name" value="OS08G0374000 PROTEIN-RELATED"/>
    <property type="match status" value="1"/>
</dbReference>
<evidence type="ECO:0000256" key="5">
    <source>
        <dbReference type="ARBA" id="ARBA00022682"/>
    </source>
</evidence>
<keyword evidence="7" id="KW-0539">Nucleus</keyword>
<keyword evidence="10" id="KW-1185">Reference proteome</keyword>
<dbReference type="EMBL" id="KI630880">
    <property type="protein sequence ID" value="EYU32227.1"/>
    <property type="molecule type" value="Genomic_DNA"/>
</dbReference>
<evidence type="ECO:0000256" key="1">
    <source>
        <dbReference type="ARBA" id="ARBA00004123"/>
    </source>
</evidence>
<evidence type="ECO:0000313" key="10">
    <source>
        <dbReference type="Proteomes" id="UP000030748"/>
    </source>
</evidence>
<dbReference type="STRING" id="4155.A0A022QU60"/>
<dbReference type="Proteomes" id="UP000030748">
    <property type="component" value="Unassembled WGS sequence"/>
</dbReference>
<dbReference type="GO" id="GO:0009738">
    <property type="term" value="P:abscisic acid-activated signaling pathway"/>
    <property type="evidence" value="ECO:0000318"/>
    <property type="project" value="GO_Central"/>
</dbReference>